<evidence type="ECO:0000313" key="3">
    <source>
        <dbReference type="Proteomes" id="UP000006514"/>
    </source>
</evidence>
<name>J0D1W2_AURST</name>
<sequence length="224" mass="24804">MKPSQVFHSFVAEHDRLVADVRDCLAQRASHRPVDLIARVRSLSSRASERRLVFPAAEFARLRHSCREMLRCLHSPPFISPSHYHLITCAILDPVTRAITHYSSSYVLCHQTHLPSALPSAATFCADSHIPPPPDSLFSPAIDSPPSATVPLPSPSSPPQAYDNSPSPTVAFYSQSPHSSYIYGPSTHNTRMESLWLDVASTFGLPTHIRGDSAPFPRIYRRVT</sequence>
<dbReference type="InParanoid" id="J0D1W2"/>
<evidence type="ECO:0000313" key="2">
    <source>
        <dbReference type="EMBL" id="EJD32582.1"/>
    </source>
</evidence>
<dbReference type="EMBL" id="JH688830">
    <property type="protein sequence ID" value="EJD32582.1"/>
    <property type="molecule type" value="Genomic_DNA"/>
</dbReference>
<keyword evidence="3" id="KW-1185">Reference proteome</keyword>
<gene>
    <name evidence="2" type="ORF">AURDEDRAFT_178328</name>
</gene>
<dbReference type="Proteomes" id="UP000006514">
    <property type="component" value="Unassembled WGS sequence"/>
</dbReference>
<accession>J0D1W2</accession>
<evidence type="ECO:0000256" key="1">
    <source>
        <dbReference type="SAM" id="MobiDB-lite"/>
    </source>
</evidence>
<organism evidence="2 3">
    <name type="scientific">Auricularia subglabra (strain TFB-10046 / SS5)</name>
    <name type="common">White-rot fungus</name>
    <name type="synonym">Auricularia delicata (strain TFB10046)</name>
    <dbReference type="NCBI Taxonomy" id="717982"/>
    <lineage>
        <taxon>Eukaryota</taxon>
        <taxon>Fungi</taxon>
        <taxon>Dikarya</taxon>
        <taxon>Basidiomycota</taxon>
        <taxon>Agaricomycotina</taxon>
        <taxon>Agaricomycetes</taxon>
        <taxon>Auriculariales</taxon>
        <taxon>Auriculariaceae</taxon>
        <taxon>Auricularia</taxon>
    </lineage>
</organism>
<dbReference type="AlphaFoldDB" id="J0D1W2"/>
<feature type="region of interest" description="Disordered" evidence="1">
    <location>
        <begin position="136"/>
        <end position="168"/>
    </location>
</feature>
<reference evidence="3" key="1">
    <citation type="journal article" date="2012" name="Science">
        <title>The Paleozoic origin of enzymatic lignin decomposition reconstructed from 31 fungal genomes.</title>
        <authorList>
            <person name="Floudas D."/>
            <person name="Binder M."/>
            <person name="Riley R."/>
            <person name="Barry K."/>
            <person name="Blanchette R.A."/>
            <person name="Henrissat B."/>
            <person name="Martinez A.T."/>
            <person name="Otillar R."/>
            <person name="Spatafora J.W."/>
            <person name="Yadav J.S."/>
            <person name="Aerts A."/>
            <person name="Benoit I."/>
            <person name="Boyd A."/>
            <person name="Carlson A."/>
            <person name="Copeland A."/>
            <person name="Coutinho P.M."/>
            <person name="de Vries R.P."/>
            <person name="Ferreira P."/>
            <person name="Findley K."/>
            <person name="Foster B."/>
            <person name="Gaskell J."/>
            <person name="Glotzer D."/>
            <person name="Gorecki P."/>
            <person name="Heitman J."/>
            <person name="Hesse C."/>
            <person name="Hori C."/>
            <person name="Igarashi K."/>
            <person name="Jurgens J.A."/>
            <person name="Kallen N."/>
            <person name="Kersten P."/>
            <person name="Kohler A."/>
            <person name="Kuees U."/>
            <person name="Kumar T.K.A."/>
            <person name="Kuo A."/>
            <person name="LaButti K."/>
            <person name="Larrondo L.F."/>
            <person name="Lindquist E."/>
            <person name="Ling A."/>
            <person name="Lombard V."/>
            <person name="Lucas S."/>
            <person name="Lundell T."/>
            <person name="Martin R."/>
            <person name="McLaughlin D.J."/>
            <person name="Morgenstern I."/>
            <person name="Morin E."/>
            <person name="Murat C."/>
            <person name="Nagy L.G."/>
            <person name="Nolan M."/>
            <person name="Ohm R.A."/>
            <person name="Patyshakuliyeva A."/>
            <person name="Rokas A."/>
            <person name="Ruiz-Duenas F.J."/>
            <person name="Sabat G."/>
            <person name="Salamov A."/>
            <person name="Samejima M."/>
            <person name="Schmutz J."/>
            <person name="Slot J.C."/>
            <person name="St John F."/>
            <person name="Stenlid J."/>
            <person name="Sun H."/>
            <person name="Sun S."/>
            <person name="Syed K."/>
            <person name="Tsang A."/>
            <person name="Wiebenga A."/>
            <person name="Young D."/>
            <person name="Pisabarro A."/>
            <person name="Eastwood D.C."/>
            <person name="Martin F."/>
            <person name="Cullen D."/>
            <person name="Grigoriev I.V."/>
            <person name="Hibbett D.S."/>
        </authorList>
    </citation>
    <scope>NUCLEOTIDE SEQUENCE [LARGE SCALE GENOMIC DNA]</scope>
    <source>
        <strain evidence="3">TFB10046</strain>
    </source>
</reference>
<protein>
    <submittedName>
        <fullName evidence="2">Uncharacterized protein</fullName>
    </submittedName>
</protein>
<dbReference type="KEGG" id="adl:AURDEDRAFT_178328"/>
<dbReference type="OrthoDB" id="3353107at2759"/>
<proteinExistence type="predicted"/>